<gene>
    <name evidence="8" type="ORF">MEBOL_002483</name>
</gene>
<dbReference type="PANTHER" id="PTHR48111">
    <property type="entry name" value="REGULATOR OF RPOS"/>
    <property type="match status" value="1"/>
</dbReference>
<dbReference type="PROSITE" id="PS50110">
    <property type="entry name" value="RESPONSE_REGULATORY"/>
    <property type="match status" value="1"/>
</dbReference>
<evidence type="ECO:0000259" key="7">
    <source>
        <dbReference type="PROSITE" id="PS50110"/>
    </source>
</evidence>
<dbReference type="Gene3D" id="3.40.50.2300">
    <property type="match status" value="1"/>
</dbReference>
<feature type="modified residue" description="4-aspartylphosphate" evidence="6">
    <location>
        <position position="61"/>
    </location>
</feature>
<dbReference type="CDD" id="cd17563">
    <property type="entry name" value="REC_RegA-like"/>
    <property type="match status" value="1"/>
</dbReference>
<dbReference type="GO" id="GO:0000976">
    <property type="term" value="F:transcription cis-regulatory region binding"/>
    <property type="evidence" value="ECO:0007669"/>
    <property type="project" value="TreeGrafter"/>
</dbReference>
<keyword evidence="5" id="KW-0804">Transcription</keyword>
<evidence type="ECO:0000256" key="1">
    <source>
        <dbReference type="ARBA" id="ARBA00022553"/>
    </source>
</evidence>
<dbReference type="KEGG" id="mbd:MEBOL_002483"/>
<dbReference type="InterPro" id="IPR009057">
    <property type="entry name" value="Homeodomain-like_sf"/>
</dbReference>
<dbReference type="GO" id="GO:0000156">
    <property type="term" value="F:phosphorelay response regulator activity"/>
    <property type="evidence" value="ECO:0007669"/>
    <property type="project" value="TreeGrafter"/>
</dbReference>
<evidence type="ECO:0000256" key="6">
    <source>
        <dbReference type="PROSITE-ProRule" id="PRU00169"/>
    </source>
</evidence>
<dbReference type="RefSeq" id="WP_095977656.1">
    <property type="nucleotide sequence ID" value="NZ_CP022163.1"/>
</dbReference>
<dbReference type="PRINTS" id="PR01590">
    <property type="entry name" value="HTHFIS"/>
</dbReference>
<keyword evidence="4" id="KW-0238">DNA-binding</keyword>
<dbReference type="AlphaFoldDB" id="A0A250IAY9"/>
<organism evidence="8 9">
    <name type="scientific">Melittangium boletus DSM 14713</name>
    <dbReference type="NCBI Taxonomy" id="1294270"/>
    <lineage>
        <taxon>Bacteria</taxon>
        <taxon>Pseudomonadati</taxon>
        <taxon>Myxococcota</taxon>
        <taxon>Myxococcia</taxon>
        <taxon>Myxococcales</taxon>
        <taxon>Cystobacterineae</taxon>
        <taxon>Archangiaceae</taxon>
        <taxon>Melittangium</taxon>
    </lineage>
</organism>
<dbReference type="SMART" id="SM00448">
    <property type="entry name" value="REC"/>
    <property type="match status" value="1"/>
</dbReference>
<dbReference type="Proteomes" id="UP000217289">
    <property type="component" value="Chromosome"/>
</dbReference>
<dbReference type="OrthoDB" id="9788090at2"/>
<keyword evidence="9" id="KW-1185">Reference proteome</keyword>
<dbReference type="Gene3D" id="1.10.10.60">
    <property type="entry name" value="Homeodomain-like"/>
    <property type="match status" value="1"/>
</dbReference>
<evidence type="ECO:0000256" key="2">
    <source>
        <dbReference type="ARBA" id="ARBA00023012"/>
    </source>
</evidence>
<keyword evidence="3" id="KW-0805">Transcription regulation</keyword>
<dbReference type="Pfam" id="PF02954">
    <property type="entry name" value="HTH_8"/>
    <property type="match status" value="1"/>
</dbReference>
<protein>
    <submittedName>
        <fullName evidence="8">Two-component system response regulator</fullName>
    </submittedName>
</protein>
<dbReference type="InterPro" id="IPR011006">
    <property type="entry name" value="CheY-like_superfamily"/>
</dbReference>
<evidence type="ECO:0000313" key="9">
    <source>
        <dbReference type="Proteomes" id="UP000217289"/>
    </source>
</evidence>
<dbReference type="GO" id="GO:0005829">
    <property type="term" value="C:cytosol"/>
    <property type="evidence" value="ECO:0007669"/>
    <property type="project" value="TreeGrafter"/>
</dbReference>
<proteinExistence type="predicted"/>
<dbReference type="SUPFAM" id="SSF52172">
    <property type="entry name" value="CheY-like"/>
    <property type="match status" value="1"/>
</dbReference>
<dbReference type="EMBL" id="CP022163">
    <property type="protein sequence ID" value="ATB29034.1"/>
    <property type="molecule type" value="Genomic_DNA"/>
</dbReference>
<evidence type="ECO:0000256" key="5">
    <source>
        <dbReference type="ARBA" id="ARBA00023163"/>
    </source>
</evidence>
<evidence type="ECO:0000313" key="8">
    <source>
        <dbReference type="EMBL" id="ATB29034.1"/>
    </source>
</evidence>
<accession>A0A250IAY9</accession>
<dbReference type="GO" id="GO:0006355">
    <property type="term" value="P:regulation of DNA-templated transcription"/>
    <property type="evidence" value="ECO:0007669"/>
    <property type="project" value="TreeGrafter"/>
</dbReference>
<dbReference type="InterPro" id="IPR002197">
    <property type="entry name" value="HTH_Fis"/>
</dbReference>
<dbReference type="GO" id="GO:0032993">
    <property type="term" value="C:protein-DNA complex"/>
    <property type="evidence" value="ECO:0007669"/>
    <property type="project" value="TreeGrafter"/>
</dbReference>
<keyword evidence="1 6" id="KW-0597">Phosphoprotein</keyword>
<dbReference type="InterPro" id="IPR039420">
    <property type="entry name" value="WalR-like"/>
</dbReference>
<evidence type="ECO:0000256" key="3">
    <source>
        <dbReference type="ARBA" id="ARBA00023015"/>
    </source>
</evidence>
<feature type="domain" description="Response regulatory" evidence="7">
    <location>
        <begin position="12"/>
        <end position="126"/>
    </location>
</feature>
<dbReference type="Pfam" id="PF00072">
    <property type="entry name" value="Response_reg"/>
    <property type="match status" value="1"/>
</dbReference>
<evidence type="ECO:0000256" key="4">
    <source>
        <dbReference type="ARBA" id="ARBA00023125"/>
    </source>
</evidence>
<dbReference type="InterPro" id="IPR001789">
    <property type="entry name" value="Sig_transdc_resp-reg_receiver"/>
</dbReference>
<sequence length="185" mass="20145">MTSPLPPGSAPTLLLVDDESVFRERLARAFRERGFEVTTAGSYEEGLALASRESPEVAVVDLRMPGRGGLELVRDLHALDGSTRIIVLTGYGSIATAVEAVKLGAFNYLPKPADVDDLLLAFSRGPGEPTQVTEDFQPPSLARAEWEHIQRVLADCGGNISEAARRLGLHRRSLQRKLQKYPPAQ</sequence>
<reference evidence="8 9" key="1">
    <citation type="submission" date="2017-06" db="EMBL/GenBank/DDBJ databases">
        <authorList>
            <person name="Kim H.J."/>
            <person name="Triplett B.A."/>
        </authorList>
    </citation>
    <scope>NUCLEOTIDE SEQUENCE [LARGE SCALE GENOMIC DNA]</scope>
    <source>
        <strain evidence="8 9">DSM 14713</strain>
    </source>
</reference>
<dbReference type="SUPFAM" id="SSF46689">
    <property type="entry name" value="Homeodomain-like"/>
    <property type="match status" value="1"/>
</dbReference>
<dbReference type="PANTHER" id="PTHR48111:SF1">
    <property type="entry name" value="TWO-COMPONENT RESPONSE REGULATOR ORR33"/>
    <property type="match status" value="1"/>
</dbReference>
<keyword evidence="2" id="KW-0902">Two-component regulatory system</keyword>
<name>A0A250IAY9_9BACT</name>